<gene>
    <name evidence="2" type="ORF">GCM10008957_30340</name>
</gene>
<reference evidence="2" key="1">
    <citation type="journal article" date="2014" name="Int. J. Syst. Evol. Microbiol.">
        <title>Complete genome sequence of Corynebacterium casei LMG S-19264T (=DSM 44701T), isolated from a smear-ripened cheese.</title>
        <authorList>
            <consortium name="US DOE Joint Genome Institute (JGI-PGF)"/>
            <person name="Walter F."/>
            <person name="Albersmeier A."/>
            <person name="Kalinowski J."/>
            <person name="Ruckert C."/>
        </authorList>
    </citation>
    <scope>NUCLEOTIDE SEQUENCE</scope>
    <source>
        <strain evidence="2">JCM 31311</strain>
    </source>
</reference>
<organism evidence="2 3">
    <name type="scientific">Deinococcus ruber</name>
    <dbReference type="NCBI Taxonomy" id="1848197"/>
    <lineage>
        <taxon>Bacteria</taxon>
        <taxon>Thermotogati</taxon>
        <taxon>Deinococcota</taxon>
        <taxon>Deinococci</taxon>
        <taxon>Deinococcales</taxon>
        <taxon>Deinococcaceae</taxon>
        <taxon>Deinococcus</taxon>
    </lineage>
</organism>
<sequence length="107" mass="11882">MDDLPFPQYRKGVPKAGLDSLTHWFMALSLAAFVYLLLQMVLGSGPWTQLLSGAAAFGTFRFIAVPAVRYVFNRLPPNYLDHVRQTTFFRGGLAARADPDPLPLVVD</sequence>
<protein>
    <submittedName>
        <fullName evidence="2">Uncharacterized protein</fullName>
    </submittedName>
</protein>
<keyword evidence="3" id="KW-1185">Reference proteome</keyword>
<evidence type="ECO:0000313" key="2">
    <source>
        <dbReference type="EMBL" id="GGR15531.1"/>
    </source>
</evidence>
<dbReference type="RefSeq" id="WP_189091362.1">
    <property type="nucleotide sequence ID" value="NZ_BMQL01000018.1"/>
</dbReference>
<evidence type="ECO:0000313" key="3">
    <source>
        <dbReference type="Proteomes" id="UP000603865"/>
    </source>
</evidence>
<dbReference type="EMBL" id="BMQL01000018">
    <property type="protein sequence ID" value="GGR15531.1"/>
    <property type="molecule type" value="Genomic_DNA"/>
</dbReference>
<reference evidence="2" key="2">
    <citation type="submission" date="2020-09" db="EMBL/GenBank/DDBJ databases">
        <authorList>
            <person name="Sun Q."/>
            <person name="Ohkuma M."/>
        </authorList>
    </citation>
    <scope>NUCLEOTIDE SEQUENCE</scope>
    <source>
        <strain evidence="2">JCM 31311</strain>
    </source>
</reference>
<evidence type="ECO:0000256" key="1">
    <source>
        <dbReference type="SAM" id="Phobius"/>
    </source>
</evidence>
<keyword evidence="1" id="KW-1133">Transmembrane helix</keyword>
<proteinExistence type="predicted"/>
<accession>A0A918F774</accession>
<keyword evidence="1" id="KW-0812">Transmembrane</keyword>
<feature type="transmembrane region" description="Helical" evidence="1">
    <location>
        <begin position="50"/>
        <end position="72"/>
    </location>
</feature>
<dbReference type="Proteomes" id="UP000603865">
    <property type="component" value="Unassembled WGS sequence"/>
</dbReference>
<keyword evidence="1" id="KW-0472">Membrane</keyword>
<feature type="transmembrane region" description="Helical" evidence="1">
    <location>
        <begin position="20"/>
        <end position="38"/>
    </location>
</feature>
<name>A0A918F774_9DEIO</name>
<comment type="caution">
    <text evidence="2">The sequence shown here is derived from an EMBL/GenBank/DDBJ whole genome shotgun (WGS) entry which is preliminary data.</text>
</comment>
<dbReference type="AlphaFoldDB" id="A0A918F774"/>